<sequence>MQSDEPGELETSVRQIVKNKILSNKVRVLAMYCLMSIEELTIMLAYVACSFDYDFSKALQSTDHLGIPNPLRTAVCFDVLTKISNKFPRFQKLTVVTQAELERSTYMNELLQTSNKKKNSLALEKAGGFAPDALKESLARRAYFTELKEVLAEKWSLEQRL</sequence>
<keyword evidence="2" id="KW-1185">Reference proteome</keyword>
<evidence type="ECO:0000313" key="1">
    <source>
        <dbReference type="EMBL" id="GMF25074.1"/>
    </source>
</evidence>
<gene>
    <name evidence="1" type="ORF">Plil01_001032000</name>
</gene>
<name>A0A9W6U367_9STRA</name>
<organism evidence="1 2">
    <name type="scientific">Phytophthora lilii</name>
    <dbReference type="NCBI Taxonomy" id="2077276"/>
    <lineage>
        <taxon>Eukaryota</taxon>
        <taxon>Sar</taxon>
        <taxon>Stramenopiles</taxon>
        <taxon>Oomycota</taxon>
        <taxon>Peronosporomycetes</taxon>
        <taxon>Peronosporales</taxon>
        <taxon>Peronosporaceae</taxon>
        <taxon>Phytophthora</taxon>
    </lineage>
</organism>
<dbReference type="Proteomes" id="UP001165083">
    <property type="component" value="Unassembled WGS sequence"/>
</dbReference>
<dbReference type="OrthoDB" id="63887at2759"/>
<dbReference type="EMBL" id="BSXW01000541">
    <property type="protein sequence ID" value="GMF25074.1"/>
    <property type="molecule type" value="Genomic_DNA"/>
</dbReference>
<dbReference type="AlphaFoldDB" id="A0A9W6U367"/>
<comment type="caution">
    <text evidence="1">The sequence shown here is derived from an EMBL/GenBank/DDBJ whole genome shotgun (WGS) entry which is preliminary data.</text>
</comment>
<proteinExistence type="predicted"/>
<reference evidence="1" key="1">
    <citation type="submission" date="2023-04" db="EMBL/GenBank/DDBJ databases">
        <title>Phytophthora lilii NBRC 32176.</title>
        <authorList>
            <person name="Ichikawa N."/>
            <person name="Sato H."/>
            <person name="Tonouchi N."/>
        </authorList>
    </citation>
    <scope>NUCLEOTIDE SEQUENCE</scope>
    <source>
        <strain evidence="1">NBRC 32176</strain>
    </source>
</reference>
<protein>
    <submittedName>
        <fullName evidence="1">Unnamed protein product</fullName>
    </submittedName>
</protein>
<accession>A0A9W6U367</accession>
<evidence type="ECO:0000313" key="2">
    <source>
        <dbReference type="Proteomes" id="UP001165083"/>
    </source>
</evidence>